<dbReference type="PROSITE" id="PS50810">
    <property type="entry name" value="FRATAXIN_2"/>
    <property type="match status" value="1"/>
</dbReference>
<evidence type="ECO:0000256" key="8">
    <source>
        <dbReference type="ARBA" id="ARBA00023002"/>
    </source>
</evidence>
<evidence type="ECO:0000256" key="12">
    <source>
        <dbReference type="ARBA" id="ARBA00047990"/>
    </source>
</evidence>
<dbReference type="PANTHER" id="PTHR16821:SF2">
    <property type="entry name" value="FRATAXIN, MITOCHONDRIAL"/>
    <property type="match status" value="1"/>
</dbReference>
<dbReference type="InterPro" id="IPR002908">
    <property type="entry name" value="Frataxin/CyaY"/>
</dbReference>
<sequence>SALTESDYHDVSTHTMESLLDYLEEFGESTSLPGFDVEYSSGVLTLELGEHGTYVINKQPPNKQIWLSSPLSGPKRFDYDTTEGKWFYSRDQTTLDGLLNQELSAVFNQAITIL</sequence>
<evidence type="ECO:0000256" key="1">
    <source>
        <dbReference type="ARBA" id="ARBA00004173"/>
    </source>
</evidence>
<dbReference type="GO" id="GO:0006879">
    <property type="term" value="P:intracellular iron ion homeostasis"/>
    <property type="evidence" value="ECO:0007669"/>
    <property type="project" value="UniProtKB-KW"/>
</dbReference>
<dbReference type="GO" id="GO:0005739">
    <property type="term" value="C:mitochondrion"/>
    <property type="evidence" value="ECO:0007669"/>
    <property type="project" value="UniProtKB-SubCell"/>
</dbReference>
<evidence type="ECO:0000256" key="5">
    <source>
        <dbReference type="ARBA" id="ARBA00022448"/>
    </source>
</evidence>
<evidence type="ECO:0000256" key="2">
    <source>
        <dbReference type="ARBA" id="ARBA00008183"/>
    </source>
</evidence>
<comment type="subcellular location">
    <subcellularLocation>
        <location evidence="1">Mitochondrion</location>
    </subcellularLocation>
</comment>
<evidence type="ECO:0000313" key="13">
    <source>
        <dbReference type="EMBL" id="RKP39812.1"/>
    </source>
</evidence>
<dbReference type="Pfam" id="PF01491">
    <property type="entry name" value="Frataxin_Cyay"/>
    <property type="match status" value="1"/>
</dbReference>
<keyword evidence="10" id="KW-0406">Ion transport</keyword>
<evidence type="ECO:0000256" key="3">
    <source>
        <dbReference type="ARBA" id="ARBA00013107"/>
    </source>
</evidence>
<evidence type="ECO:0000256" key="9">
    <source>
        <dbReference type="ARBA" id="ARBA00023004"/>
    </source>
</evidence>
<comment type="similarity">
    <text evidence="2">Belongs to the frataxin family.</text>
</comment>
<keyword evidence="4" id="KW-0409">Iron storage</keyword>
<evidence type="ECO:0000256" key="11">
    <source>
        <dbReference type="ARBA" id="ARBA00023128"/>
    </source>
</evidence>
<proteinExistence type="inferred from homology"/>
<dbReference type="PRINTS" id="PR00904">
    <property type="entry name" value="FRATAXIN"/>
</dbReference>
<keyword evidence="9" id="KW-0408">Iron</keyword>
<dbReference type="GO" id="GO:0034986">
    <property type="term" value="F:iron chaperone activity"/>
    <property type="evidence" value="ECO:0007669"/>
    <property type="project" value="TreeGrafter"/>
</dbReference>
<evidence type="ECO:0000313" key="14">
    <source>
        <dbReference type="Proteomes" id="UP000268162"/>
    </source>
</evidence>
<keyword evidence="7" id="KW-0809">Transit peptide</keyword>
<evidence type="ECO:0000256" key="4">
    <source>
        <dbReference type="ARBA" id="ARBA00022434"/>
    </source>
</evidence>
<dbReference type="SMART" id="SM01219">
    <property type="entry name" value="Frataxin_Cyay"/>
    <property type="match status" value="1"/>
</dbReference>
<evidence type="ECO:0000256" key="7">
    <source>
        <dbReference type="ARBA" id="ARBA00022946"/>
    </source>
</evidence>
<dbReference type="EMBL" id="ML002242">
    <property type="protein sequence ID" value="RKP39812.1"/>
    <property type="molecule type" value="Genomic_DNA"/>
</dbReference>
<dbReference type="GO" id="GO:0004322">
    <property type="term" value="F:ferroxidase activity"/>
    <property type="evidence" value="ECO:0007669"/>
    <property type="project" value="UniProtKB-EC"/>
</dbReference>
<gene>
    <name evidence="13" type="ORF">BJ085DRAFT_19878</name>
</gene>
<accession>A0A4Q0A340</accession>
<dbReference type="GO" id="GO:0016226">
    <property type="term" value="P:iron-sulfur cluster assembly"/>
    <property type="evidence" value="ECO:0007669"/>
    <property type="project" value="InterPro"/>
</dbReference>
<dbReference type="GO" id="GO:0051537">
    <property type="term" value="F:2 iron, 2 sulfur cluster binding"/>
    <property type="evidence" value="ECO:0007669"/>
    <property type="project" value="TreeGrafter"/>
</dbReference>
<dbReference type="NCBIfam" id="TIGR03422">
    <property type="entry name" value="mito_frataxin"/>
    <property type="match status" value="1"/>
</dbReference>
<comment type="catalytic activity">
    <reaction evidence="12">
        <text>4 Fe(2+) + O2 + 4 H(+) = 4 Fe(3+) + 2 H2O</text>
        <dbReference type="Rhea" id="RHEA:11148"/>
        <dbReference type="ChEBI" id="CHEBI:15377"/>
        <dbReference type="ChEBI" id="CHEBI:15378"/>
        <dbReference type="ChEBI" id="CHEBI:15379"/>
        <dbReference type="ChEBI" id="CHEBI:29033"/>
        <dbReference type="ChEBI" id="CHEBI:29034"/>
        <dbReference type="EC" id="1.16.3.1"/>
    </reaction>
</comment>
<protein>
    <recommendedName>
        <fullName evidence="3">ferroxidase</fullName>
        <ecNumber evidence="3">1.16.3.1</ecNumber>
    </recommendedName>
</protein>
<evidence type="ECO:0000256" key="6">
    <source>
        <dbReference type="ARBA" id="ARBA00022496"/>
    </source>
</evidence>
<keyword evidence="5" id="KW-0813">Transport</keyword>
<feature type="non-terminal residue" evidence="13">
    <location>
        <position position="1"/>
    </location>
</feature>
<dbReference type="InterPro" id="IPR036524">
    <property type="entry name" value="Frataxin/CyaY_sf"/>
</dbReference>
<keyword evidence="8" id="KW-0560">Oxidoreductase</keyword>
<organism evidence="13 14">
    <name type="scientific">Dimargaris cristalligena</name>
    <dbReference type="NCBI Taxonomy" id="215637"/>
    <lineage>
        <taxon>Eukaryota</taxon>
        <taxon>Fungi</taxon>
        <taxon>Fungi incertae sedis</taxon>
        <taxon>Zoopagomycota</taxon>
        <taxon>Kickxellomycotina</taxon>
        <taxon>Dimargaritomycetes</taxon>
        <taxon>Dimargaritales</taxon>
        <taxon>Dimargaritaceae</taxon>
        <taxon>Dimargaris</taxon>
    </lineage>
</organism>
<evidence type="ECO:0000256" key="10">
    <source>
        <dbReference type="ARBA" id="ARBA00023065"/>
    </source>
</evidence>
<dbReference type="GO" id="GO:0006826">
    <property type="term" value="P:iron ion transport"/>
    <property type="evidence" value="ECO:0007669"/>
    <property type="project" value="UniProtKB-KW"/>
</dbReference>
<keyword evidence="14" id="KW-1185">Reference proteome</keyword>
<dbReference type="InterPro" id="IPR020895">
    <property type="entry name" value="Frataxin_CS"/>
</dbReference>
<dbReference type="Proteomes" id="UP000268162">
    <property type="component" value="Unassembled WGS sequence"/>
</dbReference>
<dbReference type="GO" id="GO:0008199">
    <property type="term" value="F:ferric iron binding"/>
    <property type="evidence" value="ECO:0007669"/>
    <property type="project" value="InterPro"/>
</dbReference>
<keyword evidence="11" id="KW-0496">Mitochondrion</keyword>
<dbReference type="SUPFAM" id="SSF55387">
    <property type="entry name" value="Frataxin/Nqo15-like"/>
    <property type="match status" value="1"/>
</dbReference>
<name>A0A4Q0A340_9FUNG</name>
<dbReference type="NCBIfam" id="TIGR03421">
    <property type="entry name" value="FeS_CyaY"/>
    <property type="match status" value="1"/>
</dbReference>
<keyword evidence="6" id="KW-0410">Iron transport</keyword>
<dbReference type="InterPro" id="IPR017789">
    <property type="entry name" value="Frataxin"/>
</dbReference>
<dbReference type="EC" id="1.16.3.1" evidence="3"/>
<dbReference type="CDD" id="cd00503">
    <property type="entry name" value="Frataxin"/>
    <property type="match status" value="1"/>
</dbReference>
<dbReference type="PROSITE" id="PS01344">
    <property type="entry name" value="FRATAXIN_1"/>
    <property type="match status" value="1"/>
</dbReference>
<dbReference type="PANTHER" id="PTHR16821">
    <property type="entry name" value="FRATAXIN"/>
    <property type="match status" value="1"/>
</dbReference>
<dbReference type="STRING" id="215637.A0A4Q0A340"/>
<dbReference type="Gene3D" id="3.30.920.10">
    <property type="entry name" value="Frataxin/CyaY"/>
    <property type="match status" value="1"/>
</dbReference>
<dbReference type="AlphaFoldDB" id="A0A4Q0A340"/>
<reference evidence="14" key="1">
    <citation type="journal article" date="2018" name="Nat. Microbiol.">
        <title>Leveraging single-cell genomics to expand the fungal tree of life.</title>
        <authorList>
            <person name="Ahrendt S.R."/>
            <person name="Quandt C.A."/>
            <person name="Ciobanu D."/>
            <person name="Clum A."/>
            <person name="Salamov A."/>
            <person name="Andreopoulos B."/>
            <person name="Cheng J.F."/>
            <person name="Woyke T."/>
            <person name="Pelin A."/>
            <person name="Henrissat B."/>
            <person name="Reynolds N.K."/>
            <person name="Benny G.L."/>
            <person name="Smith M.E."/>
            <person name="James T.Y."/>
            <person name="Grigoriev I.V."/>
        </authorList>
    </citation>
    <scope>NUCLEOTIDE SEQUENCE [LARGE SCALE GENOMIC DNA]</scope>
    <source>
        <strain evidence="14">RSA 468</strain>
    </source>
</reference>
<dbReference type="GO" id="GO:0008198">
    <property type="term" value="F:ferrous iron binding"/>
    <property type="evidence" value="ECO:0007669"/>
    <property type="project" value="TreeGrafter"/>
</dbReference>